<keyword evidence="4 7" id="KW-0540">Nuclease</keyword>
<dbReference type="SUPFAM" id="SSF56300">
    <property type="entry name" value="Metallo-dependent phosphatases"/>
    <property type="match status" value="1"/>
</dbReference>
<dbReference type="InterPro" id="IPR004843">
    <property type="entry name" value="Calcineurin-like_PHP"/>
</dbReference>
<evidence type="ECO:0000259" key="9">
    <source>
        <dbReference type="Pfam" id="PF12320"/>
    </source>
</evidence>
<dbReference type="PANTHER" id="PTHR30337:SF0">
    <property type="entry name" value="NUCLEASE SBCCD SUBUNIT D"/>
    <property type="match status" value="1"/>
</dbReference>
<dbReference type="GO" id="GO:0008408">
    <property type="term" value="F:3'-5' exonuclease activity"/>
    <property type="evidence" value="ECO:0007669"/>
    <property type="project" value="InterPro"/>
</dbReference>
<dbReference type="CDD" id="cd00840">
    <property type="entry name" value="MPP_Mre11_N"/>
    <property type="match status" value="1"/>
</dbReference>
<comment type="subunit">
    <text evidence="2 7">Heterodimer of SbcC and SbcD.</text>
</comment>
<protein>
    <recommendedName>
        <fullName evidence="3 7">Nuclease SbcCD subunit D</fullName>
    </recommendedName>
</protein>
<feature type="domain" description="Nuclease SbcCD subunit D C-terminal" evidence="9">
    <location>
        <begin position="297"/>
        <end position="399"/>
    </location>
</feature>
<evidence type="ECO:0000256" key="1">
    <source>
        <dbReference type="ARBA" id="ARBA00010555"/>
    </source>
</evidence>
<evidence type="ECO:0000256" key="3">
    <source>
        <dbReference type="ARBA" id="ARBA00013365"/>
    </source>
</evidence>
<evidence type="ECO:0000256" key="2">
    <source>
        <dbReference type="ARBA" id="ARBA00011322"/>
    </source>
</evidence>
<dbReference type="InterPro" id="IPR026843">
    <property type="entry name" value="SbcD_C"/>
</dbReference>
<accession>A0A5C1NI94</accession>
<dbReference type="Pfam" id="PF12320">
    <property type="entry name" value="SbcD_C"/>
    <property type="match status" value="1"/>
</dbReference>
<dbReference type="GO" id="GO:0004519">
    <property type="term" value="F:endonuclease activity"/>
    <property type="evidence" value="ECO:0007669"/>
    <property type="project" value="UniProtKB-KW"/>
</dbReference>
<dbReference type="GO" id="GO:0006310">
    <property type="term" value="P:DNA recombination"/>
    <property type="evidence" value="ECO:0007669"/>
    <property type="project" value="UniProtKB-KW"/>
</dbReference>
<keyword evidence="6 7" id="KW-0269">Exonuclease</keyword>
<dbReference type="PANTHER" id="PTHR30337">
    <property type="entry name" value="COMPONENT OF ATP-DEPENDENT DSDNA EXONUCLEASE"/>
    <property type="match status" value="1"/>
</dbReference>
<evidence type="ECO:0000256" key="7">
    <source>
        <dbReference type="RuleBase" id="RU363069"/>
    </source>
</evidence>
<name>A0A5C1NI94_9GAMM</name>
<evidence type="ECO:0000256" key="4">
    <source>
        <dbReference type="ARBA" id="ARBA00022722"/>
    </source>
</evidence>
<keyword evidence="11" id="KW-1185">Reference proteome</keyword>
<dbReference type="OrthoDB" id="9773856at2"/>
<keyword evidence="5 7" id="KW-0378">Hydrolase</keyword>
<dbReference type="EMBL" id="CP038437">
    <property type="protein sequence ID" value="QEM82481.1"/>
    <property type="molecule type" value="Genomic_DNA"/>
</dbReference>
<reference evidence="10" key="1">
    <citation type="submission" date="2021-02" db="EMBL/GenBank/DDBJ databases">
        <title>Strain Y2R2, a novel species of the genus Halomonas.</title>
        <authorList>
            <person name="Huang H."/>
        </authorList>
    </citation>
    <scope>NUCLEOTIDE SEQUENCE</scope>
    <source>
        <strain evidence="10">Y2R2</strain>
    </source>
</reference>
<dbReference type="InterPro" id="IPR004593">
    <property type="entry name" value="SbcD"/>
</dbReference>
<keyword evidence="7" id="KW-0233">DNA recombination</keyword>
<sequence>MNIIHTADWHLGQNFHGQERHAEHQAFLDWLLDTLEQRQADALLVAGDIFDVVNPSLRAQQLLYDFIVSAHERLPSLNIVLIAGNHDSGNRIELPAPLMQRLGTHALGRVSWLDDGTLDSERLLVPLDDIDGTTCAWCLALPFLRPAEVTGNGVQLDEASQNDTKHNDPRHNYVSGVTQVHQQLIAAARSKRQPGQALVAMSHAHLHGAAVSEASERPIVIGGEESISASLFPADIAYVALGHLHRAQQVGEERIRYSGSPLPLDFSEVNYPHQVVAIVLEGEILSSVEAIAVPRPVAMYRVGPAPLDDVLTQLAAMTVDLTSASERPREYWPWLEVRVELAAPVPDLKAQVDAALKDKPVRLLRLERRLPQSEQNASPHKVDLESLGPRRLFELTWQERWNEPPGTDVMSDFDRLLQDVLDDVGQENQP</sequence>
<dbReference type="KEGG" id="hbh:E4T21_13685"/>
<keyword evidence="7" id="KW-0235">DNA replication</keyword>
<evidence type="ECO:0000313" key="10">
    <source>
        <dbReference type="EMBL" id="QEM82481.1"/>
    </source>
</evidence>
<dbReference type="AlphaFoldDB" id="A0A5C1NI94"/>
<evidence type="ECO:0000313" key="11">
    <source>
        <dbReference type="Proteomes" id="UP000324285"/>
    </source>
</evidence>
<comment type="function">
    <text evidence="7">SbcCD cleaves DNA hairpin structures. These structures can inhibit DNA replication and are intermediates in certain DNA recombination reactions. The complex acts as a 3'-&gt;5' double strand exonuclease that can open hairpins. It also has a 5' single-strand endonuclease activity.</text>
</comment>
<dbReference type="Gene3D" id="3.60.21.10">
    <property type="match status" value="1"/>
</dbReference>
<dbReference type="InterPro" id="IPR050535">
    <property type="entry name" value="DNA_Repair-Maintenance_Comp"/>
</dbReference>
<organism evidence="10 11">
    <name type="scientific">Halomonas binhaiensis</name>
    <dbReference type="NCBI Taxonomy" id="2562282"/>
    <lineage>
        <taxon>Bacteria</taxon>
        <taxon>Pseudomonadati</taxon>
        <taxon>Pseudomonadota</taxon>
        <taxon>Gammaproteobacteria</taxon>
        <taxon>Oceanospirillales</taxon>
        <taxon>Halomonadaceae</taxon>
        <taxon>Halomonas</taxon>
    </lineage>
</organism>
<dbReference type="Pfam" id="PF00149">
    <property type="entry name" value="Metallophos"/>
    <property type="match status" value="1"/>
</dbReference>
<dbReference type="InterPro" id="IPR029052">
    <property type="entry name" value="Metallo-depent_PP-like"/>
</dbReference>
<dbReference type="NCBIfam" id="TIGR00619">
    <property type="entry name" value="sbcd"/>
    <property type="match status" value="1"/>
</dbReference>
<gene>
    <name evidence="7" type="primary">sbcD</name>
    <name evidence="10" type="ORF">E4T21_13685</name>
</gene>
<proteinExistence type="inferred from homology"/>
<evidence type="ECO:0000256" key="5">
    <source>
        <dbReference type="ARBA" id="ARBA00022801"/>
    </source>
</evidence>
<dbReference type="Proteomes" id="UP000324285">
    <property type="component" value="Chromosome"/>
</dbReference>
<evidence type="ECO:0000259" key="8">
    <source>
        <dbReference type="Pfam" id="PF00149"/>
    </source>
</evidence>
<keyword evidence="7" id="KW-0255">Endonuclease</keyword>
<evidence type="ECO:0000256" key="6">
    <source>
        <dbReference type="ARBA" id="ARBA00022839"/>
    </source>
</evidence>
<dbReference type="RefSeq" id="WP_149285605.1">
    <property type="nucleotide sequence ID" value="NZ_CP038437.2"/>
</dbReference>
<dbReference type="InterPro" id="IPR041796">
    <property type="entry name" value="Mre11_N"/>
</dbReference>
<feature type="domain" description="Calcineurin-like phosphoesterase" evidence="8">
    <location>
        <begin position="1"/>
        <end position="246"/>
    </location>
</feature>
<dbReference type="GO" id="GO:0006260">
    <property type="term" value="P:DNA replication"/>
    <property type="evidence" value="ECO:0007669"/>
    <property type="project" value="UniProtKB-KW"/>
</dbReference>
<comment type="similarity">
    <text evidence="1 7">Belongs to the SbcD family.</text>
</comment>